<dbReference type="OrthoDB" id="9802667at2"/>
<dbReference type="PANTHER" id="PTHR30246:SF1">
    <property type="entry name" value="2-DEHYDRO-3-DEOXY-6-PHOSPHOGALACTONATE ALDOLASE-RELATED"/>
    <property type="match status" value="1"/>
</dbReference>
<dbReference type="SUPFAM" id="SSF51569">
    <property type="entry name" value="Aldolase"/>
    <property type="match status" value="1"/>
</dbReference>
<evidence type="ECO:0000313" key="6">
    <source>
        <dbReference type="EMBL" id="SDN88007.1"/>
    </source>
</evidence>
<dbReference type="Pfam" id="PF01081">
    <property type="entry name" value="Aldolase"/>
    <property type="match status" value="1"/>
</dbReference>
<dbReference type="PANTHER" id="PTHR30246">
    <property type="entry name" value="2-KETO-3-DEOXY-6-PHOSPHOGLUCONATE ALDOLASE"/>
    <property type="match status" value="1"/>
</dbReference>
<dbReference type="InterPro" id="IPR000887">
    <property type="entry name" value="Aldlse_KDPG_KHG"/>
</dbReference>
<comment type="pathway">
    <text evidence="1">Carbohydrate acid metabolism.</text>
</comment>
<comment type="subunit">
    <text evidence="3">Homotrimer.</text>
</comment>
<dbReference type="STRING" id="745820.SAMN04488053_104138"/>
<dbReference type="EMBL" id="FNIL01000004">
    <property type="protein sequence ID" value="SDN88007.1"/>
    <property type="molecule type" value="Genomic_DNA"/>
</dbReference>
<dbReference type="Gene3D" id="3.20.20.70">
    <property type="entry name" value="Aldolase class I"/>
    <property type="match status" value="1"/>
</dbReference>
<keyword evidence="5" id="KW-0119">Carbohydrate metabolism</keyword>
<proteinExistence type="inferred from homology"/>
<evidence type="ECO:0000313" key="7">
    <source>
        <dbReference type="Proteomes" id="UP000198778"/>
    </source>
</evidence>
<evidence type="ECO:0000256" key="4">
    <source>
        <dbReference type="ARBA" id="ARBA00023239"/>
    </source>
</evidence>
<dbReference type="AlphaFoldDB" id="A0A1H0F010"/>
<gene>
    <name evidence="6" type="ORF">SAMN04488053_104138</name>
</gene>
<accession>A0A1H0F010</accession>
<dbReference type="RefSeq" id="WP_090842572.1">
    <property type="nucleotide sequence ID" value="NZ_FNIL01000004.1"/>
</dbReference>
<reference evidence="7" key="1">
    <citation type="submission" date="2016-10" db="EMBL/GenBank/DDBJ databases">
        <authorList>
            <person name="Varghese N."/>
            <person name="Submissions S."/>
        </authorList>
    </citation>
    <scope>NUCLEOTIDE SEQUENCE [LARGE SCALE GENOMIC DNA]</scope>
    <source>
        <strain evidence="7">CGMCC 1.10369</strain>
    </source>
</reference>
<evidence type="ECO:0000256" key="2">
    <source>
        <dbReference type="ARBA" id="ARBA00006906"/>
    </source>
</evidence>
<organism evidence="6 7">
    <name type="scientific">Alkalicoccus daliensis</name>
    <dbReference type="NCBI Taxonomy" id="745820"/>
    <lineage>
        <taxon>Bacteria</taxon>
        <taxon>Bacillati</taxon>
        <taxon>Bacillota</taxon>
        <taxon>Bacilli</taxon>
        <taxon>Bacillales</taxon>
        <taxon>Bacillaceae</taxon>
        <taxon>Alkalicoccus</taxon>
    </lineage>
</organism>
<evidence type="ECO:0000256" key="5">
    <source>
        <dbReference type="ARBA" id="ARBA00023277"/>
    </source>
</evidence>
<evidence type="ECO:0000256" key="3">
    <source>
        <dbReference type="ARBA" id="ARBA00011233"/>
    </source>
</evidence>
<comment type="similarity">
    <text evidence="2">Belongs to the KHG/KDPG aldolase family.</text>
</comment>
<name>A0A1H0F010_9BACI</name>
<protein>
    <submittedName>
        <fullName evidence="6">2-dehydro-3-deoxyphosphogluconate aldolase / (4S)-4-hydroxy-2-oxoglutarate aldolase</fullName>
    </submittedName>
</protein>
<dbReference type="CDD" id="cd00452">
    <property type="entry name" value="KDPG_aldolase"/>
    <property type="match status" value="1"/>
</dbReference>
<keyword evidence="4" id="KW-0456">Lyase</keyword>
<sequence length="209" mass="22149">MQSLLEKLKEDKLVAIMRKVPYSAGKATAEALKEGGITFLEVTLDSENALQLIEDLNNSFGEDVKVGAGTVMNLQMAEDAVAAGAAYLVSPHTDLQVIEYGLSKNVEVWPGALTPTEIVTAYQAGASAVKVFPAGAMGDDYIKNIRGPLAHIPLMGTGGITEQNLKPLFDQGLTAAGLGSNLVNNQLVKENNFSQITQLAEKYTAIARG</sequence>
<evidence type="ECO:0000256" key="1">
    <source>
        <dbReference type="ARBA" id="ARBA00004761"/>
    </source>
</evidence>
<dbReference type="InterPro" id="IPR013785">
    <property type="entry name" value="Aldolase_TIM"/>
</dbReference>
<dbReference type="NCBIfam" id="TIGR01182">
    <property type="entry name" value="eda"/>
    <property type="match status" value="1"/>
</dbReference>
<keyword evidence="7" id="KW-1185">Reference proteome</keyword>
<dbReference type="GO" id="GO:0016829">
    <property type="term" value="F:lyase activity"/>
    <property type="evidence" value="ECO:0007669"/>
    <property type="project" value="UniProtKB-KW"/>
</dbReference>
<dbReference type="Proteomes" id="UP000198778">
    <property type="component" value="Unassembled WGS sequence"/>
</dbReference>